<dbReference type="Gene3D" id="1.10.10.10">
    <property type="entry name" value="Winged helix-like DNA-binding domain superfamily/Winged helix DNA-binding domain"/>
    <property type="match status" value="1"/>
</dbReference>
<reference evidence="6" key="1">
    <citation type="journal article" date="2019" name="Int. J. Syst. Evol. Microbiol.">
        <title>The Global Catalogue of Microorganisms (GCM) 10K type strain sequencing project: providing services to taxonomists for standard genome sequencing and annotation.</title>
        <authorList>
            <consortium name="The Broad Institute Genomics Platform"/>
            <consortium name="The Broad Institute Genome Sequencing Center for Infectious Disease"/>
            <person name="Wu L."/>
            <person name="Ma J."/>
        </authorList>
    </citation>
    <scope>NUCLEOTIDE SEQUENCE [LARGE SCALE GENOMIC DNA]</scope>
    <source>
        <strain evidence="6">JCM 31202</strain>
    </source>
</reference>
<gene>
    <name evidence="5" type="ORF">ACFQ11_06790</name>
</gene>
<dbReference type="Pfam" id="PF01022">
    <property type="entry name" value="HTH_5"/>
    <property type="match status" value="1"/>
</dbReference>
<dbReference type="InterPro" id="IPR051081">
    <property type="entry name" value="HTH_MetalResp_TranReg"/>
</dbReference>
<evidence type="ECO:0000256" key="3">
    <source>
        <dbReference type="ARBA" id="ARBA00023163"/>
    </source>
</evidence>
<feature type="domain" description="HTH arsR-type" evidence="4">
    <location>
        <begin position="18"/>
        <end position="112"/>
    </location>
</feature>
<keyword evidence="3" id="KW-0804">Transcription</keyword>
<dbReference type="PROSITE" id="PS50987">
    <property type="entry name" value="HTH_ARSR_2"/>
    <property type="match status" value="1"/>
</dbReference>
<dbReference type="EMBL" id="JBHTJA010000008">
    <property type="protein sequence ID" value="MFD0900093.1"/>
    <property type="molecule type" value="Genomic_DNA"/>
</dbReference>
<protein>
    <submittedName>
        <fullName evidence="5">ArsR/SmtB family transcription factor</fullName>
    </submittedName>
</protein>
<dbReference type="PRINTS" id="PR00778">
    <property type="entry name" value="HTHARSR"/>
</dbReference>
<evidence type="ECO:0000256" key="2">
    <source>
        <dbReference type="ARBA" id="ARBA00023125"/>
    </source>
</evidence>
<evidence type="ECO:0000313" key="6">
    <source>
        <dbReference type="Proteomes" id="UP001596972"/>
    </source>
</evidence>
<dbReference type="PANTHER" id="PTHR33154">
    <property type="entry name" value="TRANSCRIPTIONAL REGULATOR, ARSR FAMILY"/>
    <property type="match status" value="1"/>
</dbReference>
<keyword evidence="2" id="KW-0238">DNA-binding</keyword>
<name>A0ABW3EIE3_9ACTN</name>
<dbReference type="InterPro" id="IPR001845">
    <property type="entry name" value="HTH_ArsR_DNA-bd_dom"/>
</dbReference>
<keyword evidence="1" id="KW-0805">Transcription regulation</keyword>
<dbReference type="Proteomes" id="UP001596972">
    <property type="component" value="Unassembled WGS sequence"/>
</dbReference>
<evidence type="ECO:0000313" key="5">
    <source>
        <dbReference type="EMBL" id="MFD0900093.1"/>
    </source>
</evidence>
<organism evidence="5 6">
    <name type="scientific">Actinomadura sediminis</name>
    <dbReference type="NCBI Taxonomy" id="1038904"/>
    <lineage>
        <taxon>Bacteria</taxon>
        <taxon>Bacillati</taxon>
        <taxon>Actinomycetota</taxon>
        <taxon>Actinomycetes</taxon>
        <taxon>Streptosporangiales</taxon>
        <taxon>Thermomonosporaceae</taxon>
        <taxon>Actinomadura</taxon>
    </lineage>
</organism>
<dbReference type="NCBIfam" id="NF033788">
    <property type="entry name" value="HTH_metalloreg"/>
    <property type="match status" value="1"/>
</dbReference>
<dbReference type="InterPro" id="IPR011991">
    <property type="entry name" value="ArsR-like_HTH"/>
</dbReference>
<dbReference type="CDD" id="cd00090">
    <property type="entry name" value="HTH_ARSR"/>
    <property type="match status" value="1"/>
</dbReference>
<dbReference type="InterPro" id="IPR036388">
    <property type="entry name" value="WH-like_DNA-bd_sf"/>
</dbReference>
<dbReference type="PANTHER" id="PTHR33154:SF36">
    <property type="entry name" value="TRANSCRIPTIONAL REGULATOR"/>
    <property type="match status" value="1"/>
</dbReference>
<evidence type="ECO:0000256" key="1">
    <source>
        <dbReference type="ARBA" id="ARBA00023015"/>
    </source>
</evidence>
<accession>A0ABW3EIE3</accession>
<proteinExistence type="predicted"/>
<dbReference type="InterPro" id="IPR036390">
    <property type="entry name" value="WH_DNA-bd_sf"/>
</dbReference>
<keyword evidence="6" id="KW-1185">Reference proteome</keyword>
<dbReference type="SMART" id="SM00418">
    <property type="entry name" value="HTH_ARSR"/>
    <property type="match status" value="1"/>
</dbReference>
<comment type="caution">
    <text evidence="5">The sequence shown here is derived from an EMBL/GenBank/DDBJ whole genome shotgun (WGS) entry which is preliminary data.</text>
</comment>
<dbReference type="SUPFAM" id="SSF46785">
    <property type="entry name" value="Winged helix' DNA-binding domain"/>
    <property type="match status" value="1"/>
</dbReference>
<sequence length="126" mass="13543">MPDRPPAPASPARNATEVPCAHLDTVAKFFRALADPTRLKLLEYILGGERTSADCVAHAGISQPRVSVHLSCLVDCGYVTARRDGRRLRYSVGDPRVADLIVLARSLAADNASALTCCTRIPDSQD</sequence>
<evidence type="ECO:0000259" key="4">
    <source>
        <dbReference type="PROSITE" id="PS50987"/>
    </source>
</evidence>